<protein>
    <submittedName>
        <fullName evidence="2">Uncharacterized protein</fullName>
    </submittedName>
</protein>
<evidence type="ECO:0000313" key="2">
    <source>
        <dbReference type="EMBL" id="GKV15684.1"/>
    </source>
</evidence>
<sequence length="159" mass="17855">MNSWKCRRLAGKLLGLLGTLVSILVTLLQLRFHSANQPPFATHRLHFIAFFTVILIFTVLLGIGIKLEAAGSGCPAILSTVCLFIGYLSLIPLLLIIEPYIGWAVFIVWFFFFVKWAWESYEEMRDSIVSAIEPVTGFLKTQFNRNCNQNGEASIADNV</sequence>
<dbReference type="InterPro" id="IPR053258">
    <property type="entry name" value="Ca-permeable_cation_channel"/>
</dbReference>
<dbReference type="AlphaFoldDB" id="A0AAV5JLX2"/>
<feature type="transmembrane region" description="Helical" evidence="1">
    <location>
        <begin position="76"/>
        <end position="94"/>
    </location>
</feature>
<keyword evidence="1" id="KW-1133">Transmembrane helix</keyword>
<feature type="transmembrane region" description="Helical" evidence="1">
    <location>
        <begin position="100"/>
        <end position="118"/>
    </location>
</feature>
<dbReference type="EMBL" id="BPVZ01000044">
    <property type="protein sequence ID" value="GKV15684.1"/>
    <property type="molecule type" value="Genomic_DNA"/>
</dbReference>
<dbReference type="Proteomes" id="UP001054252">
    <property type="component" value="Unassembled WGS sequence"/>
</dbReference>
<accession>A0AAV5JLX2</accession>
<feature type="transmembrane region" description="Helical" evidence="1">
    <location>
        <begin position="12"/>
        <end position="32"/>
    </location>
</feature>
<dbReference type="PANTHER" id="PTHR34115">
    <property type="entry name" value="PROTEIN, PUTATIVE-RELATED"/>
    <property type="match status" value="1"/>
</dbReference>
<evidence type="ECO:0000256" key="1">
    <source>
        <dbReference type="SAM" id="Phobius"/>
    </source>
</evidence>
<reference evidence="2 3" key="1">
    <citation type="journal article" date="2021" name="Commun. Biol.">
        <title>The genome of Shorea leprosula (Dipterocarpaceae) highlights the ecological relevance of drought in aseasonal tropical rainforests.</title>
        <authorList>
            <person name="Ng K.K.S."/>
            <person name="Kobayashi M.J."/>
            <person name="Fawcett J.A."/>
            <person name="Hatakeyama M."/>
            <person name="Paape T."/>
            <person name="Ng C.H."/>
            <person name="Ang C.C."/>
            <person name="Tnah L.H."/>
            <person name="Lee C.T."/>
            <person name="Nishiyama T."/>
            <person name="Sese J."/>
            <person name="O'Brien M.J."/>
            <person name="Copetti D."/>
            <person name="Mohd Noor M.I."/>
            <person name="Ong R.C."/>
            <person name="Putra M."/>
            <person name="Sireger I.Z."/>
            <person name="Indrioko S."/>
            <person name="Kosugi Y."/>
            <person name="Izuno A."/>
            <person name="Isagi Y."/>
            <person name="Lee S.L."/>
            <person name="Shimizu K.K."/>
        </authorList>
    </citation>
    <scope>NUCLEOTIDE SEQUENCE [LARGE SCALE GENOMIC DNA]</scope>
    <source>
        <strain evidence="2">214</strain>
    </source>
</reference>
<proteinExistence type="predicted"/>
<keyword evidence="1" id="KW-0472">Membrane</keyword>
<comment type="caution">
    <text evidence="2">The sequence shown here is derived from an EMBL/GenBank/DDBJ whole genome shotgun (WGS) entry which is preliminary data.</text>
</comment>
<keyword evidence="3" id="KW-1185">Reference proteome</keyword>
<evidence type="ECO:0000313" key="3">
    <source>
        <dbReference type="Proteomes" id="UP001054252"/>
    </source>
</evidence>
<organism evidence="2 3">
    <name type="scientific">Rubroshorea leprosula</name>
    <dbReference type="NCBI Taxonomy" id="152421"/>
    <lineage>
        <taxon>Eukaryota</taxon>
        <taxon>Viridiplantae</taxon>
        <taxon>Streptophyta</taxon>
        <taxon>Embryophyta</taxon>
        <taxon>Tracheophyta</taxon>
        <taxon>Spermatophyta</taxon>
        <taxon>Magnoliopsida</taxon>
        <taxon>eudicotyledons</taxon>
        <taxon>Gunneridae</taxon>
        <taxon>Pentapetalae</taxon>
        <taxon>rosids</taxon>
        <taxon>malvids</taxon>
        <taxon>Malvales</taxon>
        <taxon>Dipterocarpaceae</taxon>
        <taxon>Rubroshorea</taxon>
    </lineage>
</organism>
<feature type="transmembrane region" description="Helical" evidence="1">
    <location>
        <begin position="44"/>
        <end position="64"/>
    </location>
</feature>
<name>A0AAV5JLX2_9ROSI</name>
<keyword evidence="1" id="KW-0812">Transmembrane</keyword>
<gene>
    <name evidence="2" type="ORF">SLEP1_g26449</name>
</gene>
<dbReference type="PANTHER" id="PTHR34115:SF13">
    <property type="entry name" value="RPB1A"/>
    <property type="match status" value="1"/>
</dbReference>